<gene>
    <name evidence="13" type="ORF">NVI5450_3069</name>
</gene>
<feature type="domain" description="Type II secretion system protein GspC N-terminal" evidence="12">
    <location>
        <begin position="26"/>
        <end position="164"/>
    </location>
</feature>
<protein>
    <submittedName>
        <fullName evidence="13">General secretion pathway protein C</fullName>
    </submittedName>
</protein>
<dbReference type="GO" id="GO:0015627">
    <property type="term" value="C:type II protein secretion system complex"/>
    <property type="evidence" value="ECO:0007669"/>
    <property type="project" value="InterPro"/>
</dbReference>
<keyword evidence="8 11" id="KW-1133">Transmembrane helix</keyword>
<dbReference type="GO" id="GO:0005886">
    <property type="term" value="C:plasma membrane"/>
    <property type="evidence" value="ECO:0007669"/>
    <property type="project" value="UniProtKB-SubCell"/>
</dbReference>
<evidence type="ECO:0000256" key="3">
    <source>
        <dbReference type="ARBA" id="ARBA00022448"/>
    </source>
</evidence>
<comment type="subcellular location">
    <subcellularLocation>
        <location evidence="1">Cell inner membrane</location>
    </subcellularLocation>
</comment>
<comment type="similarity">
    <text evidence="2">Belongs to the GSP C family.</text>
</comment>
<evidence type="ECO:0000313" key="13">
    <source>
        <dbReference type="EMBL" id="SGZ06517.1"/>
    </source>
</evidence>
<evidence type="ECO:0000256" key="4">
    <source>
        <dbReference type="ARBA" id="ARBA00022475"/>
    </source>
</evidence>
<evidence type="ECO:0000256" key="1">
    <source>
        <dbReference type="ARBA" id="ARBA00004533"/>
    </source>
</evidence>
<keyword evidence="5" id="KW-0997">Cell inner membrane</keyword>
<dbReference type="Proteomes" id="UP000183794">
    <property type="component" value="Unassembled WGS sequence"/>
</dbReference>
<keyword evidence="6 11" id="KW-0812">Transmembrane</keyword>
<evidence type="ECO:0000313" key="14">
    <source>
        <dbReference type="Proteomes" id="UP000183794"/>
    </source>
</evidence>
<dbReference type="SUPFAM" id="SSF50156">
    <property type="entry name" value="PDZ domain-like"/>
    <property type="match status" value="1"/>
</dbReference>
<dbReference type="GO" id="GO:0015628">
    <property type="term" value="P:protein secretion by the type II secretion system"/>
    <property type="evidence" value="ECO:0007669"/>
    <property type="project" value="InterPro"/>
</dbReference>
<dbReference type="Gene3D" id="2.30.30.830">
    <property type="match status" value="1"/>
</dbReference>
<dbReference type="Pfam" id="PF11356">
    <property type="entry name" value="T2SSC"/>
    <property type="match status" value="1"/>
</dbReference>
<evidence type="ECO:0000256" key="8">
    <source>
        <dbReference type="ARBA" id="ARBA00022989"/>
    </source>
</evidence>
<evidence type="ECO:0000256" key="9">
    <source>
        <dbReference type="ARBA" id="ARBA00023136"/>
    </source>
</evidence>
<keyword evidence="4" id="KW-1003">Cell membrane</keyword>
<organism evidence="13 14">
    <name type="scientific">Moritella viscosa</name>
    <dbReference type="NCBI Taxonomy" id="80854"/>
    <lineage>
        <taxon>Bacteria</taxon>
        <taxon>Pseudomonadati</taxon>
        <taxon>Pseudomonadota</taxon>
        <taxon>Gammaproteobacteria</taxon>
        <taxon>Alteromonadales</taxon>
        <taxon>Moritellaceae</taxon>
        <taxon>Moritella</taxon>
    </lineage>
</organism>
<evidence type="ECO:0000256" key="7">
    <source>
        <dbReference type="ARBA" id="ARBA00022927"/>
    </source>
</evidence>
<evidence type="ECO:0000256" key="5">
    <source>
        <dbReference type="ARBA" id="ARBA00022519"/>
    </source>
</evidence>
<dbReference type="InterPro" id="IPR001639">
    <property type="entry name" value="T2SS_protein-GspC"/>
</dbReference>
<dbReference type="InterPro" id="IPR036034">
    <property type="entry name" value="PDZ_sf"/>
</dbReference>
<evidence type="ECO:0000256" key="10">
    <source>
        <dbReference type="SAM" id="MobiDB-lite"/>
    </source>
</evidence>
<reference evidence="13 14" key="1">
    <citation type="submission" date="2016-11" db="EMBL/GenBank/DDBJ databases">
        <authorList>
            <person name="Jaros S."/>
            <person name="Januszkiewicz K."/>
            <person name="Wedrychowicz H."/>
        </authorList>
    </citation>
    <scope>NUCLEOTIDE SEQUENCE [LARGE SCALE GENOMIC DNA]</scope>
    <source>
        <strain evidence="13">NVI 5450</strain>
    </source>
</reference>
<proteinExistence type="inferred from homology"/>
<keyword evidence="7" id="KW-0653">Protein transport</keyword>
<keyword evidence="9 11" id="KW-0472">Membrane</keyword>
<evidence type="ECO:0000256" key="6">
    <source>
        <dbReference type="ARBA" id="ARBA00022692"/>
    </source>
</evidence>
<dbReference type="AlphaFoldDB" id="A0A1L0A099"/>
<evidence type="ECO:0000256" key="2">
    <source>
        <dbReference type="ARBA" id="ARBA00007986"/>
    </source>
</evidence>
<dbReference type="Gene3D" id="2.30.42.10">
    <property type="match status" value="1"/>
</dbReference>
<evidence type="ECO:0000256" key="11">
    <source>
        <dbReference type="SAM" id="Phobius"/>
    </source>
</evidence>
<dbReference type="NCBIfam" id="TIGR01713">
    <property type="entry name" value="typeII_sec_gspC"/>
    <property type="match status" value="1"/>
</dbReference>
<name>A0A1L0A099_9GAMM</name>
<dbReference type="EMBL" id="FPLD01000081">
    <property type="protein sequence ID" value="SGZ06517.1"/>
    <property type="molecule type" value="Genomic_DNA"/>
</dbReference>
<dbReference type="RefSeq" id="WP_075497490.1">
    <property type="nucleotide sequence ID" value="NZ_CAWRBC010000044.1"/>
</dbReference>
<keyword evidence="3" id="KW-0813">Transport</keyword>
<dbReference type="InterPro" id="IPR024961">
    <property type="entry name" value="T2SS_GspC_N"/>
</dbReference>
<sequence>MDNLEALKQLIIKLPQKQIATFCCYLLLAVFCYQSAVLTWQLWPEKSESVTSWQPVFGQDGKQIKSYELNTLRNLHLFGLQQTETQAPVVVQNIDAPKTRLRLILAGLVASSEPSLALAIIELKGKQDTYGIEDEIGSTDAVLKQVLVDRVIIKYKGNLETLMLDGEEFTRETSGRQPHNESSSKAPRDLSNLRKDLLANPASITDYVRISPVRTNGKLAGYRVNPGKNRELFKEVGLKPNDLAVSLNGYDLTDTRQAMEVAKQLKDLTEMSLTVERDGQLHSIYLSMPE</sequence>
<feature type="compositionally biased region" description="Polar residues" evidence="10">
    <location>
        <begin position="175"/>
        <end position="185"/>
    </location>
</feature>
<feature type="region of interest" description="Disordered" evidence="10">
    <location>
        <begin position="170"/>
        <end position="189"/>
    </location>
</feature>
<dbReference type="OrthoDB" id="1491375at2"/>
<evidence type="ECO:0000259" key="12">
    <source>
        <dbReference type="Pfam" id="PF11356"/>
    </source>
</evidence>
<accession>A0A1L0A099</accession>
<feature type="transmembrane region" description="Helical" evidence="11">
    <location>
        <begin position="20"/>
        <end position="43"/>
    </location>
</feature>